<organism evidence="1 2">
    <name type="scientific">Trichinella spiralis</name>
    <name type="common">Trichina worm</name>
    <dbReference type="NCBI Taxonomy" id="6334"/>
    <lineage>
        <taxon>Eukaryota</taxon>
        <taxon>Metazoa</taxon>
        <taxon>Ecdysozoa</taxon>
        <taxon>Nematoda</taxon>
        <taxon>Enoplea</taxon>
        <taxon>Dorylaimia</taxon>
        <taxon>Trichinellida</taxon>
        <taxon>Trichinellidae</taxon>
        <taxon>Trichinella</taxon>
    </lineage>
</organism>
<reference evidence="1 2" key="1">
    <citation type="submission" date="2015-01" db="EMBL/GenBank/DDBJ databases">
        <title>Evolution of Trichinella species and genotypes.</title>
        <authorList>
            <person name="Korhonen P.K."/>
            <person name="Edoardo P."/>
            <person name="Giuseppe L.R."/>
            <person name="Gasser R.B."/>
        </authorList>
    </citation>
    <scope>NUCLEOTIDE SEQUENCE [LARGE SCALE GENOMIC DNA]</scope>
    <source>
        <strain evidence="1">ISS3</strain>
    </source>
</reference>
<dbReference type="EMBL" id="JYDH01000009">
    <property type="protein sequence ID" value="KRY41187.1"/>
    <property type="molecule type" value="Genomic_DNA"/>
</dbReference>
<comment type="caution">
    <text evidence="1">The sequence shown here is derived from an EMBL/GenBank/DDBJ whole genome shotgun (WGS) entry which is preliminary data.</text>
</comment>
<gene>
    <name evidence="1" type="ORF">T01_13030</name>
</gene>
<protein>
    <submittedName>
        <fullName evidence="1">Uncharacterized protein</fullName>
    </submittedName>
</protein>
<dbReference type="AlphaFoldDB" id="A0A0V1BXL8"/>
<name>A0A0V1BXL8_TRISP</name>
<keyword evidence="2" id="KW-1185">Reference proteome</keyword>
<accession>A0A0V1BXL8</accession>
<proteinExistence type="predicted"/>
<dbReference type="Proteomes" id="UP000054776">
    <property type="component" value="Unassembled WGS sequence"/>
</dbReference>
<dbReference type="InParanoid" id="A0A0V1BXL8"/>
<sequence length="146" mass="17240">MQRTFPIPKFNHPGAVAREFQMGCYPIPFIQQVRVSLPWDFLERSNLSKKLILSITLMICHCDHSRFNKGRYFDKNVLAIFLKLAMTEKCDISLNGMIRNDDGIHTKNVSTIVQMTYLLTVDDIEADTLWRFLTDDFHTYYYEDYE</sequence>
<evidence type="ECO:0000313" key="1">
    <source>
        <dbReference type="EMBL" id="KRY41187.1"/>
    </source>
</evidence>
<evidence type="ECO:0000313" key="2">
    <source>
        <dbReference type="Proteomes" id="UP000054776"/>
    </source>
</evidence>